<keyword evidence="2" id="KW-1185">Reference proteome</keyword>
<accession>A0ABQ9XZ21</accession>
<reference evidence="1 2" key="1">
    <citation type="journal article" date="2022" name="bioRxiv">
        <title>Genomics of Preaxostyla Flagellates Illuminates Evolutionary Transitions and the Path Towards Mitochondrial Loss.</title>
        <authorList>
            <person name="Novak L.V.F."/>
            <person name="Treitli S.C."/>
            <person name="Pyrih J."/>
            <person name="Halakuc P."/>
            <person name="Pipaliya S.V."/>
            <person name="Vacek V."/>
            <person name="Brzon O."/>
            <person name="Soukal P."/>
            <person name="Eme L."/>
            <person name="Dacks J.B."/>
            <person name="Karnkowska A."/>
            <person name="Elias M."/>
            <person name="Hampl V."/>
        </authorList>
    </citation>
    <scope>NUCLEOTIDE SEQUENCE [LARGE SCALE GENOMIC DNA]</scope>
    <source>
        <strain evidence="1">NAU3</strain>
        <tissue evidence="1">Gut</tissue>
    </source>
</reference>
<evidence type="ECO:0000313" key="1">
    <source>
        <dbReference type="EMBL" id="KAK2956726.1"/>
    </source>
</evidence>
<name>A0ABQ9XZ21_9EUKA</name>
<organism evidence="1 2">
    <name type="scientific">Blattamonas nauphoetae</name>
    <dbReference type="NCBI Taxonomy" id="2049346"/>
    <lineage>
        <taxon>Eukaryota</taxon>
        <taxon>Metamonada</taxon>
        <taxon>Preaxostyla</taxon>
        <taxon>Oxymonadida</taxon>
        <taxon>Blattamonas</taxon>
    </lineage>
</organism>
<sequence length="263" mass="28107">MYEDLVESMNFLTINSNTLPSNPFPPPMVRIRSTKSSPQATPSPSFKPKFCLCVNDGSDQPVKPSILFDPSLSFTTGGRIVEVIVSEGGSNRTSECGTFSTPCGSIAIGWKSGTEGGSDEVFVHIYKSARFGDQIGVGQKRLEMRGLLEGKSRVVVDDDLPLEGKEEGVVVVTGGSVHLMELTMCLRRPSLIGEKKAGYVVSGNGECVFDGVKVVESWEGEGVGMGMVLWSGGSLKLTKIEMKCGDSRRGTCDILVNTGIVSI</sequence>
<proteinExistence type="predicted"/>
<gene>
    <name evidence="1" type="ORF">BLNAU_8360</name>
</gene>
<evidence type="ECO:0000313" key="2">
    <source>
        <dbReference type="Proteomes" id="UP001281761"/>
    </source>
</evidence>
<dbReference type="EMBL" id="JARBJD010000053">
    <property type="protein sequence ID" value="KAK2956726.1"/>
    <property type="molecule type" value="Genomic_DNA"/>
</dbReference>
<comment type="caution">
    <text evidence="1">The sequence shown here is derived from an EMBL/GenBank/DDBJ whole genome shotgun (WGS) entry which is preliminary data.</text>
</comment>
<protein>
    <submittedName>
        <fullName evidence="1">Uncharacterized protein</fullName>
    </submittedName>
</protein>
<dbReference type="Proteomes" id="UP001281761">
    <property type="component" value="Unassembled WGS sequence"/>
</dbReference>